<name>A0ABW1S5N2_9PROT</name>
<reference evidence="8" key="1">
    <citation type="journal article" date="2019" name="Int. J. Syst. Evol. Microbiol.">
        <title>The Global Catalogue of Microorganisms (GCM) 10K type strain sequencing project: providing services to taxonomists for standard genome sequencing and annotation.</title>
        <authorList>
            <consortium name="The Broad Institute Genomics Platform"/>
            <consortium name="The Broad Institute Genome Sequencing Center for Infectious Disease"/>
            <person name="Wu L."/>
            <person name="Ma J."/>
        </authorList>
    </citation>
    <scope>NUCLEOTIDE SEQUENCE [LARGE SCALE GENOMIC DNA]</scope>
    <source>
        <strain evidence="8">CGMCC-1.15741</strain>
    </source>
</reference>
<dbReference type="EC" id="2.7.1.35" evidence="1"/>
<proteinExistence type="predicted"/>
<dbReference type="InterPro" id="IPR029056">
    <property type="entry name" value="Ribokinase-like"/>
</dbReference>
<accession>A0ABW1S5N2</accession>
<evidence type="ECO:0000256" key="3">
    <source>
        <dbReference type="ARBA" id="ARBA00022741"/>
    </source>
</evidence>
<keyword evidence="8" id="KW-1185">Reference proteome</keyword>
<dbReference type="EMBL" id="JBHSSW010000003">
    <property type="protein sequence ID" value="MFC6196970.1"/>
    <property type="molecule type" value="Genomic_DNA"/>
</dbReference>
<dbReference type="SUPFAM" id="SSF53613">
    <property type="entry name" value="Ribokinase-like"/>
    <property type="match status" value="1"/>
</dbReference>
<evidence type="ECO:0000313" key="7">
    <source>
        <dbReference type="EMBL" id="MFC6196970.1"/>
    </source>
</evidence>
<keyword evidence="4 7" id="KW-0418">Kinase</keyword>
<dbReference type="PANTHER" id="PTHR10534:SF2">
    <property type="entry name" value="PYRIDOXAL KINASE"/>
    <property type="match status" value="1"/>
</dbReference>
<evidence type="ECO:0000256" key="1">
    <source>
        <dbReference type="ARBA" id="ARBA00012104"/>
    </source>
</evidence>
<feature type="domain" description="Pyridoxamine kinase/Phosphomethylpyrimidine kinase" evidence="6">
    <location>
        <begin position="94"/>
        <end position="172"/>
    </location>
</feature>
<dbReference type="Pfam" id="PF08543">
    <property type="entry name" value="Phos_pyr_kin"/>
    <property type="match status" value="1"/>
</dbReference>
<dbReference type="Proteomes" id="UP001596303">
    <property type="component" value="Unassembled WGS sequence"/>
</dbReference>
<gene>
    <name evidence="7" type="ORF">ACFQDM_02720</name>
</gene>
<keyword evidence="2 7" id="KW-0808">Transferase</keyword>
<dbReference type="GO" id="GO:0008972">
    <property type="term" value="F:phosphomethylpyrimidine kinase activity"/>
    <property type="evidence" value="ECO:0007669"/>
    <property type="project" value="UniProtKB-EC"/>
</dbReference>
<evidence type="ECO:0000256" key="5">
    <source>
        <dbReference type="ARBA" id="ARBA00022840"/>
    </source>
</evidence>
<evidence type="ECO:0000313" key="8">
    <source>
        <dbReference type="Proteomes" id="UP001596303"/>
    </source>
</evidence>
<dbReference type="InterPro" id="IPR004625">
    <property type="entry name" value="PyrdxlKinase"/>
</dbReference>
<evidence type="ECO:0000256" key="2">
    <source>
        <dbReference type="ARBA" id="ARBA00022679"/>
    </source>
</evidence>
<comment type="caution">
    <text evidence="7">The sequence shown here is derived from an EMBL/GenBank/DDBJ whole genome shotgun (WGS) entry which is preliminary data.</text>
</comment>
<organism evidence="7 8">
    <name type="scientific">Ponticaulis profundi</name>
    <dbReference type="NCBI Taxonomy" id="2665222"/>
    <lineage>
        <taxon>Bacteria</taxon>
        <taxon>Pseudomonadati</taxon>
        <taxon>Pseudomonadota</taxon>
        <taxon>Alphaproteobacteria</taxon>
        <taxon>Hyphomonadales</taxon>
        <taxon>Hyphomonadaceae</taxon>
        <taxon>Ponticaulis</taxon>
    </lineage>
</organism>
<dbReference type="InterPro" id="IPR013749">
    <property type="entry name" value="PM/HMP-P_kinase-1"/>
</dbReference>
<sequence length="286" mass="30687">MKTGHDRGGDKTPKQAYGFAMKSVLVISSFVGGSNVGGSLAMKVLPQLGLRVSLLPTTLLGRHPGWGAPGGGPVPQNLFEGMAEGLIANHVPGQVDCILTGYFATAEQVALAARMISDHAVGRVPVIVDPIMGDVGKGLYVDETVADAIVSELLPLASVITPNSFEFWEIERRLRHDVKHSDVLPERSEIRAQLARYREPFARYVTSVHDSGHVGIMGDRGQGDVMFAARPFIKDKVPNGTGDLAALLLLQAELNGQTSADDLDGLVHVLHQRIRMNEVGELNAVF</sequence>
<dbReference type="GO" id="GO:0008902">
    <property type="term" value="F:hydroxymethylpyrimidine kinase activity"/>
    <property type="evidence" value="ECO:0007669"/>
    <property type="project" value="UniProtKB-EC"/>
</dbReference>
<protein>
    <recommendedName>
        <fullName evidence="1">pyridoxal kinase</fullName>
        <ecNumber evidence="1">2.7.1.35</ecNumber>
    </recommendedName>
</protein>
<keyword evidence="3" id="KW-0547">Nucleotide-binding</keyword>
<dbReference type="Gene3D" id="3.40.1190.20">
    <property type="match status" value="1"/>
</dbReference>
<evidence type="ECO:0000256" key="4">
    <source>
        <dbReference type="ARBA" id="ARBA00022777"/>
    </source>
</evidence>
<dbReference type="PANTHER" id="PTHR10534">
    <property type="entry name" value="PYRIDOXAL KINASE"/>
    <property type="match status" value="1"/>
</dbReference>
<evidence type="ECO:0000259" key="6">
    <source>
        <dbReference type="Pfam" id="PF08543"/>
    </source>
</evidence>
<keyword evidence="5" id="KW-0067">ATP-binding</keyword>